<dbReference type="InterPro" id="IPR000209">
    <property type="entry name" value="Peptidase_S8/S53_dom"/>
</dbReference>
<evidence type="ECO:0000259" key="5">
    <source>
        <dbReference type="Pfam" id="PF00082"/>
    </source>
</evidence>
<protein>
    <recommendedName>
        <fullName evidence="5">Peptidase S8/S53 domain-containing protein</fullName>
    </recommendedName>
</protein>
<dbReference type="Gene3D" id="3.40.50.200">
    <property type="entry name" value="Peptidase S8/S53 domain"/>
    <property type="match status" value="1"/>
</dbReference>
<dbReference type="PANTHER" id="PTHR43806">
    <property type="entry name" value="PEPTIDASE S8"/>
    <property type="match status" value="1"/>
</dbReference>
<dbReference type="Pfam" id="PF00082">
    <property type="entry name" value="Peptidase_S8"/>
    <property type="match status" value="1"/>
</dbReference>
<dbReference type="GO" id="GO:0004252">
    <property type="term" value="F:serine-type endopeptidase activity"/>
    <property type="evidence" value="ECO:0007669"/>
    <property type="project" value="InterPro"/>
</dbReference>
<accession>A0A3B1E486</accession>
<dbReference type="InterPro" id="IPR036852">
    <property type="entry name" value="Peptidase_S8/S53_dom_sf"/>
</dbReference>
<dbReference type="AlphaFoldDB" id="A0A3B1E486"/>
<feature type="non-terminal residue" evidence="6">
    <location>
        <position position="330"/>
    </location>
</feature>
<feature type="domain" description="Peptidase S8/S53" evidence="5">
    <location>
        <begin position="164"/>
        <end position="329"/>
    </location>
</feature>
<sequence length="330" mass="35333">MKLSGFVIVACVGLAASAQAQVARSSNNAPQQAEQYQEIPGSMEFSGRLIVRPLQFEALAERGLQQAEIEATIRQAKALLANYEEHWYEPLVDHHVIIVPEGETENSLIAKLMATGLYHFAEPDWTLYPIANCPDDPRLGNQWHHNSNRMASCEAWDIHTGTPAVTVGICDTGIQTNHPDLQLHRKEGYNAVNRVWENDGGNIGAVHPHGTQTTGCAAANGDNNTGVAGVGWNLSHRMMRVSNSSGGSSSLSTLTHAALTSIQAGDKVANVSYSGVNSGSIRSTATQIKNLGGLLVWAAGNGSENWNWGDRDADDVIVVGATTVNDTRSS</sequence>
<gene>
    <name evidence="6" type="ORF">MNBD_PLANCTO03-1498</name>
</gene>
<dbReference type="PROSITE" id="PS51892">
    <property type="entry name" value="SUBTILASE"/>
    <property type="match status" value="1"/>
</dbReference>
<dbReference type="InterPro" id="IPR050131">
    <property type="entry name" value="Peptidase_S8_subtilisin-like"/>
</dbReference>
<evidence type="ECO:0000313" key="6">
    <source>
        <dbReference type="EMBL" id="VAX40685.1"/>
    </source>
</evidence>
<evidence type="ECO:0000256" key="3">
    <source>
        <dbReference type="ARBA" id="ARBA00022801"/>
    </source>
</evidence>
<evidence type="ECO:0000256" key="4">
    <source>
        <dbReference type="ARBA" id="ARBA00022825"/>
    </source>
</evidence>
<keyword evidence="4" id="KW-0720">Serine protease</keyword>
<dbReference type="GO" id="GO:0006508">
    <property type="term" value="P:proteolysis"/>
    <property type="evidence" value="ECO:0007669"/>
    <property type="project" value="UniProtKB-KW"/>
</dbReference>
<evidence type="ECO:0000256" key="2">
    <source>
        <dbReference type="ARBA" id="ARBA00022670"/>
    </source>
</evidence>
<keyword evidence="3" id="KW-0378">Hydrolase</keyword>
<proteinExistence type="inferred from homology"/>
<evidence type="ECO:0000256" key="1">
    <source>
        <dbReference type="ARBA" id="ARBA00011073"/>
    </source>
</evidence>
<dbReference type="SUPFAM" id="SSF52743">
    <property type="entry name" value="Subtilisin-like"/>
    <property type="match status" value="1"/>
</dbReference>
<keyword evidence="2" id="KW-0645">Protease</keyword>
<name>A0A3B1E486_9ZZZZ</name>
<comment type="similarity">
    <text evidence="1">Belongs to the peptidase S8 family.</text>
</comment>
<organism evidence="6">
    <name type="scientific">hydrothermal vent metagenome</name>
    <dbReference type="NCBI Taxonomy" id="652676"/>
    <lineage>
        <taxon>unclassified sequences</taxon>
        <taxon>metagenomes</taxon>
        <taxon>ecological metagenomes</taxon>
    </lineage>
</organism>
<reference evidence="6" key="1">
    <citation type="submission" date="2018-06" db="EMBL/GenBank/DDBJ databases">
        <authorList>
            <person name="Zhirakovskaya E."/>
        </authorList>
    </citation>
    <scope>NUCLEOTIDE SEQUENCE</scope>
</reference>
<dbReference type="PANTHER" id="PTHR43806:SF11">
    <property type="entry name" value="CEREVISIN-RELATED"/>
    <property type="match status" value="1"/>
</dbReference>
<dbReference type="EMBL" id="UOGK01000430">
    <property type="protein sequence ID" value="VAX40685.1"/>
    <property type="molecule type" value="Genomic_DNA"/>
</dbReference>